<dbReference type="AlphaFoldDB" id="A0A135L4S3"/>
<dbReference type="PANTHER" id="PTHR43080:SF2">
    <property type="entry name" value="CBS DOMAIN-CONTAINING PROTEIN"/>
    <property type="match status" value="1"/>
</dbReference>
<organism evidence="4 5">
    <name type="scientific">Tepidibacillus decaturensis</name>
    <dbReference type="NCBI Taxonomy" id="1413211"/>
    <lineage>
        <taxon>Bacteria</taxon>
        <taxon>Bacillati</taxon>
        <taxon>Bacillota</taxon>
        <taxon>Bacilli</taxon>
        <taxon>Bacillales</taxon>
        <taxon>Bacillaceae</taxon>
        <taxon>Tepidibacillus</taxon>
    </lineage>
</organism>
<dbReference type="SUPFAM" id="SSF54631">
    <property type="entry name" value="CBS-domain pair"/>
    <property type="match status" value="1"/>
</dbReference>
<dbReference type="STRING" id="1413211.U473_07850"/>
<sequence length="146" mass="15623">MTTLRDIMTTNVATVSLQDNAYEVAQKMSQLNVGAIPVVDGQNVIGMITDRDLVLRGYAEKRSGSFAIDGLMSKDVVVGTPDMDVHEAARLMAEKQIRRLPVVENGNLVGIVSLGDLAVRNIHIDEAGQALSKISEPAQPGTHGTL</sequence>
<dbReference type="Pfam" id="PF00571">
    <property type="entry name" value="CBS"/>
    <property type="match status" value="2"/>
</dbReference>
<proteinExistence type="predicted"/>
<dbReference type="Gene3D" id="3.10.580.10">
    <property type="entry name" value="CBS-domain"/>
    <property type="match status" value="1"/>
</dbReference>
<evidence type="ECO:0000259" key="3">
    <source>
        <dbReference type="PROSITE" id="PS51371"/>
    </source>
</evidence>
<feature type="domain" description="CBS" evidence="3">
    <location>
        <begin position="72"/>
        <end position="131"/>
    </location>
</feature>
<dbReference type="PANTHER" id="PTHR43080">
    <property type="entry name" value="CBS DOMAIN-CONTAINING PROTEIN CBSX3, MITOCHONDRIAL"/>
    <property type="match status" value="1"/>
</dbReference>
<dbReference type="SMART" id="SM00116">
    <property type="entry name" value="CBS"/>
    <property type="match status" value="2"/>
</dbReference>
<dbReference type="OrthoDB" id="9802114at2"/>
<dbReference type="CDD" id="cd04622">
    <property type="entry name" value="CBS_pair_HRP1_like"/>
    <property type="match status" value="1"/>
</dbReference>
<dbReference type="Proteomes" id="UP000070352">
    <property type="component" value="Unassembled WGS sequence"/>
</dbReference>
<evidence type="ECO:0000313" key="4">
    <source>
        <dbReference type="EMBL" id="KXG43929.1"/>
    </source>
</evidence>
<feature type="domain" description="CBS" evidence="3">
    <location>
        <begin position="8"/>
        <end position="63"/>
    </location>
</feature>
<evidence type="ECO:0000313" key="5">
    <source>
        <dbReference type="Proteomes" id="UP000070352"/>
    </source>
</evidence>
<name>A0A135L4S3_9BACI</name>
<keyword evidence="5" id="KW-1185">Reference proteome</keyword>
<evidence type="ECO:0000256" key="2">
    <source>
        <dbReference type="PROSITE-ProRule" id="PRU00703"/>
    </source>
</evidence>
<accession>A0A135L4S3</accession>
<dbReference type="PROSITE" id="PS51371">
    <property type="entry name" value="CBS"/>
    <property type="match status" value="2"/>
</dbReference>
<dbReference type="InterPro" id="IPR000644">
    <property type="entry name" value="CBS_dom"/>
</dbReference>
<reference evidence="4 5" key="1">
    <citation type="submission" date="2016-02" db="EMBL/GenBank/DDBJ databases">
        <title>Draft Genome for Tepidibacillus decaturensis nov. sp. Strain Z9, an Anaerobic, Moderately Thermophilic and Heterotrophic Bacterium from Deep Subsurface of the Illinois Basin, USA.</title>
        <authorList>
            <person name="Dong Y."/>
            <person name="Chang J.Y."/>
            <person name="Sanford R."/>
            <person name="Fouke B.W."/>
        </authorList>
    </citation>
    <scope>NUCLEOTIDE SEQUENCE [LARGE SCALE GENOMIC DNA]</scope>
    <source>
        <strain evidence="4 5">Z9</strain>
    </source>
</reference>
<dbReference type="EMBL" id="LSKU01000001">
    <property type="protein sequence ID" value="KXG43929.1"/>
    <property type="molecule type" value="Genomic_DNA"/>
</dbReference>
<dbReference type="InterPro" id="IPR051257">
    <property type="entry name" value="Diverse_CBS-Domain"/>
</dbReference>
<gene>
    <name evidence="4" type="ORF">U473_07850</name>
</gene>
<dbReference type="InterPro" id="IPR046342">
    <property type="entry name" value="CBS_dom_sf"/>
</dbReference>
<evidence type="ECO:0000256" key="1">
    <source>
        <dbReference type="ARBA" id="ARBA00023122"/>
    </source>
</evidence>
<dbReference type="RefSeq" id="WP_068725048.1">
    <property type="nucleotide sequence ID" value="NZ_LSKU01000001.1"/>
</dbReference>
<comment type="caution">
    <text evidence="4">The sequence shown here is derived from an EMBL/GenBank/DDBJ whole genome shotgun (WGS) entry which is preliminary data.</text>
</comment>
<protein>
    <submittedName>
        <fullName evidence="4">Inosine-5'-monophosphate dehydrogenase</fullName>
    </submittedName>
</protein>
<keyword evidence="1 2" id="KW-0129">CBS domain</keyword>